<evidence type="ECO:0000256" key="5">
    <source>
        <dbReference type="ARBA" id="ARBA00022777"/>
    </source>
</evidence>
<dbReference type="InterPro" id="IPR011009">
    <property type="entry name" value="Kinase-like_dom_sf"/>
</dbReference>
<dbReference type="GO" id="GO:0035556">
    <property type="term" value="P:intracellular signal transduction"/>
    <property type="evidence" value="ECO:0007669"/>
    <property type="project" value="TreeGrafter"/>
</dbReference>
<dbReference type="PANTHER" id="PTHR24356">
    <property type="entry name" value="SERINE/THREONINE-PROTEIN KINASE"/>
    <property type="match status" value="1"/>
</dbReference>
<comment type="catalytic activity">
    <reaction evidence="7">
        <text>L-threonyl-[protein] + ATP = O-phospho-L-threonyl-[protein] + ADP + H(+)</text>
        <dbReference type="Rhea" id="RHEA:46608"/>
        <dbReference type="Rhea" id="RHEA-COMP:11060"/>
        <dbReference type="Rhea" id="RHEA-COMP:11605"/>
        <dbReference type="ChEBI" id="CHEBI:15378"/>
        <dbReference type="ChEBI" id="CHEBI:30013"/>
        <dbReference type="ChEBI" id="CHEBI:30616"/>
        <dbReference type="ChEBI" id="CHEBI:61977"/>
        <dbReference type="ChEBI" id="CHEBI:456216"/>
        <dbReference type="EC" id="2.7.11.1"/>
    </reaction>
</comment>
<dbReference type="InterPro" id="IPR000719">
    <property type="entry name" value="Prot_kinase_dom"/>
</dbReference>
<dbReference type="Gene3D" id="3.30.200.20">
    <property type="entry name" value="Phosphorylase Kinase, domain 1"/>
    <property type="match status" value="1"/>
</dbReference>
<evidence type="ECO:0000256" key="9">
    <source>
        <dbReference type="SAM" id="MobiDB-lite"/>
    </source>
</evidence>
<evidence type="ECO:0000256" key="4">
    <source>
        <dbReference type="ARBA" id="ARBA00022741"/>
    </source>
</evidence>
<evidence type="ECO:0000256" key="1">
    <source>
        <dbReference type="ARBA" id="ARBA00012513"/>
    </source>
</evidence>
<reference evidence="12 13" key="1">
    <citation type="submission" date="2023-08" db="EMBL/GenBank/DDBJ databases">
        <title>Black Yeasts Isolated from many extreme environments.</title>
        <authorList>
            <person name="Coleine C."/>
            <person name="Stajich J.E."/>
            <person name="Selbmann L."/>
        </authorList>
    </citation>
    <scope>NUCLEOTIDE SEQUENCE [LARGE SCALE GENOMIC DNA]</scope>
    <source>
        <strain evidence="12 13">CCFEE 5910</strain>
    </source>
</reference>
<keyword evidence="6" id="KW-0067">ATP-binding</keyword>
<evidence type="ECO:0000313" key="13">
    <source>
        <dbReference type="Proteomes" id="UP001309876"/>
    </source>
</evidence>
<dbReference type="InterPro" id="IPR050236">
    <property type="entry name" value="Ser_Thr_kinase_AGC"/>
</dbReference>
<dbReference type="PROSITE" id="PS51285">
    <property type="entry name" value="AGC_KINASE_CTER"/>
    <property type="match status" value="1"/>
</dbReference>
<dbReference type="GO" id="GO:0004674">
    <property type="term" value="F:protein serine/threonine kinase activity"/>
    <property type="evidence" value="ECO:0007669"/>
    <property type="project" value="UniProtKB-KW"/>
</dbReference>
<evidence type="ECO:0000256" key="6">
    <source>
        <dbReference type="ARBA" id="ARBA00022840"/>
    </source>
</evidence>
<protein>
    <recommendedName>
        <fullName evidence="1">non-specific serine/threonine protein kinase</fullName>
        <ecNumber evidence="1">2.7.11.1</ecNumber>
    </recommendedName>
</protein>
<dbReference type="Gene3D" id="1.10.510.10">
    <property type="entry name" value="Transferase(Phosphotransferase) domain 1"/>
    <property type="match status" value="2"/>
</dbReference>
<organism evidence="12 13">
    <name type="scientific">Lithohypha guttulata</name>
    <dbReference type="NCBI Taxonomy" id="1690604"/>
    <lineage>
        <taxon>Eukaryota</taxon>
        <taxon>Fungi</taxon>
        <taxon>Dikarya</taxon>
        <taxon>Ascomycota</taxon>
        <taxon>Pezizomycotina</taxon>
        <taxon>Eurotiomycetes</taxon>
        <taxon>Chaetothyriomycetidae</taxon>
        <taxon>Chaetothyriales</taxon>
        <taxon>Trichomeriaceae</taxon>
        <taxon>Lithohypha</taxon>
    </lineage>
</organism>
<feature type="domain" description="AGC-kinase C-terminal" evidence="11">
    <location>
        <begin position="241"/>
        <end position="377"/>
    </location>
</feature>
<keyword evidence="4" id="KW-0547">Nucleotide-binding</keyword>
<evidence type="ECO:0000256" key="3">
    <source>
        <dbReference type="ARBA" id="ARBA00022679"/>
    </source>
</evidence>
<evidence type="ECO:0000256" key="2">
    <source>
        <dbReference type="ARBA" id="ARBA00022527"/>
    </source>
</evidence>
<feature type="region of interest" description="Disordered" evidence="9">
    <location>
        <begin position="295"/>
        <end position="323"/>
    </location>
</feature>
<feature type="domain" description="Protein kinase" evidence="10">
    <location>
        <begin position="1"/>
        <end position="240"/>
    </location>
</feature>
<dbReference type="PANTHER" id="PTHR24356:SF400">
    <property type="entry name" value="SERINE_THREONINE-PROTEIN KINASE CBK1"/>
    <property type="match status" value="1"/>
</dbReference>
<keyword evidence="13" id="KW-1185">Reference proteome</keyword>
<name>A0AAN7SZF0_9EURO</name>
<gene>
    <name evidence="12" type="ORF">LTR05_005127</name>
</gene>
<comment type="catalytic activity">
    <reaction evidence="8">
        <text>L-seryl-[protein] + ATP = O-phospho-L-seryl-[protein] + ADP + H(+)</text>
        <dbReference type="Rhea" id="RHEA:17989"/>
        <dbReference type="Rhea" id="RHEA-COMP:9863"/>
        <dbReference type="Rhea" id="RHEA-COMP:11604"/>
        <dbReference type="ChEBI" id="CHEBI:15378"/>
        <dbReference type="ChEBI" id="CHEBI:29999"/>
        <dbReference type="ChEBI" id="CHEBI:30616"/>
        <dbReference type="ChEBI" id="CHEBI:83421"/>
        <dbReference type="ChEBI" id="CHEBI:456216"/>
        <dbReference type="EC" id="2.7.11.1"/>
    </reaction>
</comment>
<evidence type="ECO:0000259" key="11">
    <source>
        <dbReference type="PROSITE" id="PS51285"/>
    </source>
</evidence>
<dbReference type="Proteomes" id="UP001309876">
    <property type="component" value="Unassembled WGS sequence"/>
</dbReference>
<dbReference type="InterPro" id="IPR000961">
    <property type="entry name" value="AGC-kinase_C"/>
</dbReference>
<proteinExistence type="predicted"/>
<dbReference type="SUPFAM" id="SSF56112">
    <property type="entry name" value="Protein kinase-like (PK-like)"/>
    <property type="match status" value="1"/>
</dbReference>
<evidence type="ECO:0000256" key="8">
    <source>
        <dbReference type="ARBA" id="ARBA00048679"/>
    </source>
</evidence>
<accession>A0AAN7SZF0</accession>
<dbReference type="GO" id="GO:0005524">
    <property type="term" value="F:ATP binding"/>
    <property type="evidence" value="ECO:0007669"/>
    <property type="project" value="UniProtKB-KW"/>
</dbReference>
<keyword evidence="2" id="KW-0723">Serine/threonine-protein kinase</keyword>
<evidence type="ECO:0000313" key="12">
    <source>
        <dbReference type="EMBL" id="KAK5085838.1"/>
    </source>
</evidence>
<sequence length="400" mass="46458">MKWIHRDVKPDNFLIGADGHLKISDFGLAFDGLWEHDQKYFHNQRHSLMSELNLDVEGDVDDRRDTARRLKRQGGEGGDYDAAASLLEDNPFDPAAEKLIDWRNKNQRRRLARSVVGTSQYMAPEVIRGELYDGRWYTPFACEDRQNTKLKILKHHETLRFPAPQESVQQVSPEALDLMKRILVEKEARLCTRRYELNDYTRKFFDNGARLVRVDKTHRNYSGFFVYPDDAEDIKNHPFFYGIPWGNMQDFGPPFTPRIQSWEDTKYFDDEGPISDIDSGSSEDDLQGQRLEKDHLNPSSHQQEAQNIVPESPAAEREDVQVPLSCTIKPKRPREKKRPRDKILRDANCGKIALQMRKNSAFTGYSYRRPKNISEVIEEVLENEGRVGENELIFEVNGQS</sequence>
<evidence type="ECO:0000256" key="7">
    <source>
        <dbReference type="ARBA" id="ARBA00047899"/>
    </source>
</evidence>
<dbReference type="PROSITE" id="PS50011">
    <property type="entry name" value="PROTEIN_KINASE_DOM"/>
    <property type="match status" value="1"/>
</dbReference>
<evidence type="ECO:0000259" key="10">
    <source>
        <dbReference type="PROSITE" id="PS50011"/>
    </source>
</evidence>
<dbReference type="EC" id="2.7.11.1" evidence="1"/>
<dbReference type="EMBL" id="JAVRRJ010000004">
    <property type="protein sequence ID" value="KAK5085838.1"/>
    <property type="molecule type" value="Genomic_DNA"/>
</dbReference>
<comment type="caution">
    <text evidence="12">The sequence shown here is derived from an EMBL/GenBank/DDBJ whole genome shotgun (WGS) entry which is preliminary data.</text>
</comment>
<keyword evidence="3" id="KW-0808">Transferase</keyword>
<keyword evidence="5" id="KW-0418">Kinase</keyword>
<dbReference type="AlphaFoldDB" id="A0AAN7SZF0"/>
<feature type="compositionally biased region" description="Polar residues" evidence="9">
    <location>
        <begin position="297"/>
        <end position="306"/>
    </location>
</feature>